<dbReference type="AlphaFoldDB" id="A0A1I0QMM8"/>
<gene>
    <name evidence="1" type="ORF">SAMN04488515_2031</name>
</gene>
<sequence>MMLHDVITPGKSVITFPGNVPHRGKITRYFIGWTRDSLYQLVQYRRKGVVLPDDISPGRELIWLT</sequence>
<protein>
    <submittedName>
        <fullName evidence="1">Uncharacterized protein</fullName>
    </submittedName>
</protein>
<dbReference type="EMBL" id="FOIZ01000001">
    <property type="protein sequence ID" value="SEW28614.1"/>
    <property type="molecule type" value="Genomic_DNA"/>
</dbReference>
<evidence type="ECO:0000313" key="1">
    <source>
        <dbReference type="EMBL" id="SEW28614.1"/>
    </source>
</evidence>
<proteinExistence type="predicted"/>
<keyword evidence="2" id="KW-1185">Reference proteome</keyword>
<dbReference type="STRING" id="364200.SAMN04488515_2031"/>
<accession>A0A1I0QMM8</accession>
<reference evidence="1 2" key="1">
    <citation type="submission" date="2016-10" db="EMBL/GenBank/DDBJ databases">
        <authorList>
            <person name="de Groot N.N."/>
        </authorList>
    </citation>
    <scope>NUCLEOTIDE SEQUENCE [LARGE SCALE GENOMIC DNA]</scope>
    <source>
        <strain evidence="1 2">DSM 17925</strain>
    </source>
</reference>
<name>A0A1I0QMM8_9RHOB</name>
<evidence type="ECO:0000313" key="2">
    <source>
        <dbReference type="Proteomes" id="UP000199167"/>
    </source>
</evidence>
<organism evidence="1 2">
    <name type="scientific">Cognatiyoonia koreensis</name>
    <dbReference type="NCBI Taxonomy" id="364200"/>
    <lineage>
        <taxon>Bacteria</taxon>
        <taxon>Pseudomonadati</taxon>
        <taxon>Pseudomonadota</taxon>
        <taxon>Alphaproteobacteria</taxon>
        <taxon>Rhodobacterales</taxon>
        <taxon>Paracoccaceae</taxon>
        <taxon>Cognatiyoonia</taxon>
    </lineage>
</organism>
<dbReference type="Proteomes" id="UP000199167">
    <property type="component" value="Unassembled WGS sequence"/>
</dbReference>